<dbReference type="InterPro" id="IPR014308">
    <property type="entry name" value="Xanthine_DH_XdhC"/>
</dbReference>
<dbReference type="PANTHER" id="PTHR30388:SF6">
    <property type="entry name" value="XANTHINE DEHYDROGENASE SUBUNIT A-RELATED"/>
    <property type="match status" value="1"/>
</dbReference>
<feature type="domain" description="XdhC Rossmann" evidence="2">
    <location>
        <begin position="158"/>
        <end position="296"/>
    </location>
</feature>
<organism evidence="3 4">
    <name type="scientific">Pseudohalocynthiibacter aestuariivivens</name>
    <dbReference type="NCBI Taxonomy" id="1591409"/>
    <lineage>
        <taxon>Bacteria</taxon>
        <taxon>Pseudomonadati</taxon>
        <taxon>Pseudomonadota</taxon>
        <taxon>Alphaproteobacteria</taxon>
        <taxon>Rhodobacterales</taxon>
        <taxon>Paracoccaceae</taxon>
        <taxon>Pseudohalocynthiibacter</taxon>
    </lineage>
</organism>
<gene>
    <name evidence="3" type="primary">xdhC</name>
    <name evidence="3" type="ORF">ACFFUT_02600</name>
</gene>
<dbReference type="Proteomes" id="UP001589683">
    <property type="component" value="Unassembled WGS sequence"/>
</dbReference>
<dbReference type="PANTHER" id="PTHR30388">
    <property type="entry name" value="ALDEHYDE OXIDOREDUCTASE MOLYBDENUM COFACTOR ASSEMBLY PROTEIN"/>
    <property type="match status" value="1"/>
</dbReference>
<dbReference type="InterPro" id="IPR003777">
    <property type="entry name" value="XdhC_CoxI"/>
</dbReference>
<evidence type="ECO:0000259" key="1">
    <source>
        <dbReference type="Pfam" id="PF02625"/>
    </source>
</evidence>
<name>A0ABV5JC50_9RHOB</name>
<sequence>MSIDRAKLSATLAEHGPVIRVVVLSTRGSAPREAGAAMLVWETGQSGTIGGGALEYDATSEARRMLGDQSITLVQTKPLGPALGQCCGGSVTLLLERFASEDLPDRGGVEGVFMRPVKPDAASVVPATLLRSASEAADAPMYTDGWVAETISPRPIPVWIYGAGHVGRALASVLAPLSPYTVTLIDTCPEKFPESLPDGVVPVIAANPASLSSYAPPDAHHLVMTYSHALDLELCHSLLSRPFASLGLIGSATKWARFKKRLASLGHTKTQINRITCPIGDPALGKEPQAIAISVAQTFLQMRTQLDTPKEIAS</sequence>
<dbReference type="RefSeq" id="WP_213887436.1">
    <property type="nucleotide sequence ID" value="NZ_JAGFNU010000001.1"/>
</dbReference>
<evidence type="ECO:0000313" key="3">
    <source>
        <dbReference type="EMBL" id="MFB9230675.1"/>
    </source>
</evidence>
<accession>A0ABV5JC50</accession>
<dbReference type="NCBIfam" id="TIGR02964">
    <property type="entry name" value="xanthine_xdhC"/>
    <property type="match status" value="1"/>
</dbReference>
<feature type="domain" description="XdhC- CoxI" evidence="1">
    <location>
        <begin position="12"/>
        <end position="70"/>
    </location>
</feature>
<comment type="caution">
    <text evidence="3">The sequence shown here is derived from an EMBL/GenBank/DDBJ whole genome shotgun (WGS) entry which is preliminary data.</text>
</comment>
<dbReference type="InterPro" id="IPR027051">
    <property type="entry name" value="XdhC_Rossmann_dom"/>
</dbReference>
<dbReference type="Gene3D" id="3.40.50.720">
    <property type="entry name" value="NAD(P)-binding Rossmann-like Domain"/>
    <property type="match status" value="1"/>
</dbReference>
<proteinExistence type="predicted"/>
<dbReference type="Pfam" id="PF02625">
    <property type="entry name" value="XdhC_CoxI"/>
    <property type="match status" value="1"/>
</dbReference>
<dbReference type="EMBL" id="JBHMEA010000007">
    <property type="protein sequence ID" value="MFB9230675.1"/>
    <property type="molecule type" value="Genomic_DNA"/>
</dbReference>
<dbReference type="Pfam" id="PF13478">
    <property type="entry name" value="XdhC_C"/>
    <property type="match status" value="1"/>
</dbReference>
<evidence type="ECO:0000259" key="2">
    <source>
        <dbReference type="Pfam" id="PF13478"/>
    </source>
</evidence>
<evidence type="ECO:0000313" key="4">
    <source>
        <dbReference type="Proteomes" id="UP001589683"/>
    </source>
</evidence>
<dbReference type="InterPro" id="IPR052698">
    <property type="entry name" value="MoCofactor_Util/Proc"/>
</dbReference>
<protein>
    <submittedName>
        <fullName evidence="3">Xanthine dehydrogenase accessory protein XdhC</fullName>
    </submittedName>
</protein>
<keyword evidence="4" id="KW-1185">Reference proteome</keyword>
<reference evidence="3 4" key="1">
    <citation type="submission" date="2024-09" db="EMBL/GenBank/DDBJ databases">
        <authorList>
            <person name="Sun Q."/>
            <person name="Mori K."/>
        </authorList>
    </citation>
    <scope>NUCLEOTIDE SEQUENCE [LARGE SCALE GENOMIC DNA]</scope>
    <source>
        <strain evidence="3 4">CECT 8726</strain>
    </source>
</reference>